<dbReference type="InterPro" id="IPR014756">
    <property type="entry name" value="Ig_E-set"/>
</dbReference>
<gene>
    <name evidence="3" type="ORF">FCC1311_015432</name>
</gene>
<name>A0A2R5G448_9STRA</name>
<dbReference type="InterPro" id="IPR011021">
    <property type="entry name" value="Arrestin-like_N"/>
</dbReference>
<proteinExistence type="predicted"/>
<evidence type="ECO:0000313" key="4">
    <source>
        <dbReference type="Proteomes" id="UP000241890"/>
    </source>
</evidence>
<evidence type="ECO:0000256" key="1">
    <source>
        <dbReference type="SAM" id="MobiDB-lite"/>
    </source>
</evidence>
<dbReference type="EMBL" id="BEYU01000012">
    <property type="protein sequence ID" value="GBG25325.1"/>
    <property type="molecule type" value="Genomic_DNA"/>
</dbReference>
<keyword evidence="4" id="KW-1185">Reference proteome</keyword>
<dbReference type="SUPFAM" id="SSF81296">
    <property type="entry name" value="E set domains"/>
    <property type="match status" value="2"/>
</dbReference>
<dbReference type="InParanoid" id="A0A2R5G448"/>
<dbReference type="GO" id="GO:0015031">
    <property type="term" value="P:protein transport"/>
    <property type="evidence" value="ECO:0007669"/>
    <property type="project" value="TreeGrafter"/>
</dbReference>
<evidence type="ECO:0000259" key="2">
    <source>
        <dbReference type="Pfam" id="PF00339"/>
    </source>
</evidence>
<accession>A0A2R5G448</accession>
<sequence>MGGAQSAPERRLGTLDVAVEREYYYPGERVQAYVQIEVRRAVRCAGVYVDLRCLTETNIKNVDGVEAKETIDALRPSTILITPECTFEPGKYQFPFAFKLPLATPPTVEVKSVAGIFARTSFAMAVRFRAAKGTRDQSRRYRIRVLNRPQQPMRPLRVENTRVLHKFCCLRDGVVHCKLTVNEPAFTTGDEIRANFEISNSSMYTVSKLSMRTIVTYEVSANGKSIEITGEGSPEHVSSVTVGPSSTSRGSISIPFEFVYPSVDAHTLKIFHRVVFRAQVWRKGQVEIVVPILAYGDHADTTIPSKPSKPKSRRFLPGSPMGSSRRQANVELEGARGSSRIGPGDFSVVATAVPDPSGDTGEELAFAEPIAFVPDAHVIESTSKEFALARTPSATFE</sequence>
<dbReference type="InterPro" id="IPR050357">
    <property type="entry name" value="Arrestin_domain-protein"/>
</dbReference>
<protein>
    <submittedName>
        <fullName evidence="3">Arrestin domain-containing protein 15</fullName>
    </submittedName>
</protein>
<dbReference type="OrthoDB" id="5948667at2759"/>
<dbReference type="Gene3D" id="2.60.40.640">
    <property type="match status" value="2"/>
</dbReference>
<dbReference type="PANTHER" id="PTHR11188">
    <property type="entry name" value="ARRESTIN DOMAIN CONTAINING PROTEIN"/>
    <property type="match status" value="1"/>
</dbReference>
<feature type="region of interest" description="Disordered" evidence="1">
    <location>
        <begin position="301"/>
        <end position="339"/>
    </location>
</feature>
<organism evidence="3 4">
    <name type="scientific">Hondaea fermentalgiana</name>
    <dbReference type="NCBI Taxonomy" id="2315210"/>
    <lineage>
        <taxon>Eukaryota</taxon>
        <taxon>Sar</taxon>
        <taxon>Stramenopiles</taxon>
        <taxon>Bigyra</taxon>
        <taxon>Labyrinthulomycetes</taxon>
        <taxon>Thraustochytrida</taxon>
        <taxon>Thraustochytriidae</taxon>
        <taxon>Hondaea</taxon>
    </lineage>
</organism>
<comment type="caution">
    <text evidence="3">The sequence shown here is derived from an EMBL/GenBank/DDBJ whole genome shotgun (WGS) entry which is preliminary data.</text>
</comment>
<evidence type="ECO:0000313" key="3">
    <source>
        <dbReference type="EMBL" id="GBG25325.1"/>
    </source>
</evidence>
<dbReference type="AlphaFoldDB" id="A0A2R5G448"/>
<dbReference type="Proteomes" id="UP000241890">
    <property type="component" value="Unassembled WGS sequence"/>
</dbReference>
<dbReference type="InterPro" id="IPR014752">
    <property type="entry name" value="Arrestin-like_C"/>
</dbReference>
<feature type="domain" description="Arrestin-like N-terminal" evidence="2">
    <location>
        <begin position="20"/>
        <end position="111"/>
    </location>
</feature>
<dbReference type="GO" id="GO:0005737">
    <property type="term" value="C:cytoplasm"/>
    <property type="evidence" value="ECO:0007669"/>
    <property type="project" value="TreeGrafter"/>
</dbReference>
<reference evidence="3 4" key="1">
    <citation type="submission" date="2017-12" db="EMBL/GenBank/DDBJ databases">
        <title>Sequencing, de novo assembly and annotation of complete genome of a new Thraustochytrid species, strain FCC1311.</title>
        <authorList>
            <person name="Sedici K."/>
            <person name="Godart F."/>
            <person name="Aiese Cigliano R."/>
            <person name="Sanseverino W."/>
            <person name="Barakat M."/>
            <person name="Ortet P."/>
            <person name="Marechal E."/>
            <person name="Cagnac O."/>
            <person name="Amato A."/>
        </authorList>
    </citation>
    <scope>NUCLEOTIDE SEQUENCE [LARGE SCALE GENOMIC DNA]</scope>
</reference>
<dbReference type="Pfam" id="PF00339">
    <property type="entry name" value="Arrestin_N"/>
    <property type="match status" value="1"/>
</dbReference>
<dbReference type="PANTHER" id="PTHR11188:SF17">
    <property type="entry name" value="FI21816P1"/>
    <property type="match status" value="1"/>
</dbReference>